<dbReference type="AlphaFoldDB" id="A0A1X9N9S2"/>
<organism evidence="1 2">
    <name type="scientific">Oceanicoccus sagamiensis</name>
    <dbReference type="NCBI Taxonomy" id="716816"/>
    <lineage>
        <taxon>Bacteria</taxon>
        <taxon>Pseudomonadati</taxon>
        <taxon>Pseudomonadota</taxon>
        <taxon>Gammaproteobacteria</taxon>
        <taxon>Cellvibrionales</taxon>
        <taxon>Spongiibacteraceae</taxon>
        <taxon>Oceanicoccus</taxon>
    </lineage>
</organism>
<reference evidence="1 2" key="1">
    <citation type="submission" date="2016-11" db="EMBL/GenBank/DDBJ databases">
        <title>Trade-off between light-utilization and light-protection in marine flavobacteria.</title>
        <authorList>
            <person name="Kumagai Y."/>
        </authorList>
    </citation>
    <scope>NUCLEOTIDE SEQUENCE [LARGE SCALE GENOMIC DNA]</scope>
    <source>
        <strain evidence="1 2">NBRC 107125</strain>
    </source>
</reference>
<dbReference type="KEGG" id="osg:BST96_12195"/>
<evidence type="ECO:0000313" key="1">
    <source>
        <dbReference type="EMBL" id="ARN74810.1"/>
    </source>
</evidence>
<proteinExistence type="predicted"/>
<name>A0A1X9N9S2_9GAMM</name>
<accession>A0A1X9N9S2</accession>
<keyword evidence="2" id="KW-1185">Reference proteome</keyword>
<dbReference type="STRING" id="716816.BST96_12195"/>
<gene>
    <name evidence="1" type="ORF">BST96_12195</name>
</gene>
<protein>
    <submittedName>
        <fullName evidence="1">Uncharacterized protein</fullName>
    </submittedName>
</protein>
<evidence type="ECO:0000313" key="2">
    <source>
        <dbReference type="Proteomes" id="UP000193450"/>
    </source>
</evidence>
<dbReference type="Proteomes" id="UP000193450">
    <property type="component" value="Chromosome"/>
</dbReference>
<sequence>MDLFRQTIPRYIRLRDAPSYLGMDKNRFGTLVRPFLIEIPIGSHGIAFDVIDLNTWADNYKRCNGRPGIRHKELLWDAKKAHCPNTLGQVSSGALNGTVGTSIKSGKAEDLTSALKRITAMKPKKSSIPN</sequence>
<dbReference type="EMBL" id="CP019343">
    <property type="protein sequence ID" value="ARN74810.1"/>
    <property type="molecule type" value="Genomic_DNA"/>
</dbReference>